<gene>
    <name evidence="1" type="ORF">ACFSUC_11870</name>
</gene>
<evidence type="ECO:0000313" key="2">
    <source>
        <dbReference type="Proteomes" id="UP001597497"/>
    </source>
</evidence>
<sequence>MRTNWRITGLLILLLLVSLFAIGCMNKPAESSGDIGLVGAKEYVKGKPHILFLQEVEKQDDVDELDDLIEEAARNRQLIWLYVQDEDMYDTLNIGDVVEIQASEEVAASDPPIGTAESIHIVE</sequence>
<protein>
    <submittedName>
        <fullName evidence="1">DUF3221 domain-containing protein</fullName>
    </submittedName>
</protein>
<organism evidence="1 2">
    <name type="scientific">Marinicrinis sediminis</name>
    <dbReference type="NCBI Taxonomy" id="1652465"/>
    <lineage>
        <taxon>Bacteria</taxon>
        <taxon>Bacillati</taxon>
        <taxon>Bacillota</taxon>
        <taxon>Bacilli</taxon>
        <taxon>Bacillales</taxon>
        <taxon>Paenibacillaceae</taxon>
    </lineage>
</organism>
<dbReference type="Pfam" id="PF11518">
    <property type="entry name" value="DUF3221"/>
    <property type="match status" value="1"/>
</dbReference>
<proteinExistence type="predicted"/>
<dbReference type="InterPro" id="IPR021598">
    <property type="entry name" value="DUF3221"/>
</dbReference>
<reference evidence="2" key="1">
    <citation type="journal article" date="2019" name="Int. J. Syst. Evol. Microbiol.">
        <title>The Global Catalogue of Microorganisms (GCM) 10K type strain sequencing project: providing services to taxonomists for standard genome sequencing and annotation.</title>
        <authorList>
            <consortium name="The Broad Institute Genomics Platform"/>
            <consortium name="The Broad Institute Genome Sequencing Center for Infectious Disease"/>
            <person name="Wu L."/>
            <person name="Ma J."/>
        </authorList>
    </citation>
    <scope>NUCLEOTIDE SEQUENCE [LARGE SCALE GENOMIC DNA]</scope>
    <source>
        <strain evidence="2">KCTC 33676</strain>
    </source>
</reference>
<evidence type="ECO:0000313" key="1">
    <source>
        <dbReference type="EMBL" id="MFD2672263.1"/>
    </source>
</evidence>
<dbReference type="PROSITE" id="PS51257">
    <property type="entry name" value="PROKAR_LIPOPROTEIN"/>
    <property type="match status" value="1"/>
</dbReference>
<name>A0ABW5RB78_9BACL</name>
<dbReference type="RefSeq" id="WP_379929810.1">
    <property type="nucleotide sequence ID" value="NZ_JBHUMM010000037.1"/>
</dbReference>
<dbReference type="Proteomes" id="UP001597497">
    <property type="component" value="Unassembled WGS sequence"/>
</dbReference>
<accession>A0ABW5RB78</accession>
<comment type="caution">
    <text evidence="1">The sequence shown here is derived from an EMBL/GenBank/DDBJ whole genome shotgun (WGS) entry which is preliminary data.</text>
</comment>
<keyword evidence="2" id="KW-1185">Reference proteome</keyword>
<dbReference type="EMBL" id="JBHUMM010000037">
    <property type="protein sequence ID" value="MFD2672263.1"/>
    <property type="molecule type" value="Genomic_DNA"/>
</dbReference>